<evidence type="ECO:0000256" key="1">
    <source>
        <dbReference type="SAM" id="Phobius"/>
    </source>
</evidence>
<gene>
    <name evidence="3" type="ORF">ACFO3Q_08785</name>
</gene>
<name>A0ABV9NN67_9GAMM</name>
<comment type="caution">
    <text evidence="3">The sequence shown here is derived from an EMBL/GenBank/DDBJ whole genome shotgun (WGS) entry which is preliminary data.</text>
</comment>
<dbReference type="Proteomes" id="UP001595892">
    <property type="component" value="Unassembled WGS sequence"/>
</dbReference>
<feature type="chain" id="PRO_5047381984" evidence="2">
    <location>
        <begin position="26"/>
        <end position="201"/>
    </location>
</feature>
<feature type="transmembrane region" description="Helical" evidence="1">
    <location>
        <begin position="49"/>
        <end position="68"/>
    </location>
</feature>
<keyword evidence="4" id="KW-1185">Reference proteome</keyword>
<sequence length="201" mass="21641">MPRPFACLALLSLAAFLLAAVSVHALRPELDWVHSQMSVYLVGPWGWLLQSAYAALAAGMLALGVGLYRGLPVEARSAAPLLLFALGAPALVVTALAPMRFPHEDPRLVHLVHGIAAQTTFLCATTGMVLQALRLRLDPAWRPIARGALAWALLCFAGVWLLAFWRDLPRGLAQKGLIAMIVAWLAVVAGWALGRGARREE</sequence>
<dbReference type="InterPro" id="IPR009339">
    <property type="entry name" value="DUF998"/>
</dbReference>
<feature type="transmembrane region" description="Helical" evidence="1">
    <location>
        <begin position="145"/>
        <end position="165"/>
    </location>
</feature>
<evidence type="ECO:0000256" key="2">
    <source>
        <dbReference type="SAM" id="SignalP"/>
    </source>
</evidence>
<feature type="transmembrane region" description="Helical" evidence="1">
    <location>
        <begin position="111"/>
        <end position="133"/>
    </location>
</feature>
<dbReference type="Pfam" id="PF06197">
    <property type="entry name" value="DUF998"/>
    <property type="match status" value="1"/>
</dbReference>
<feature type="transmembrane region" description="Helical" evidence="1">
    <location>
        <begin position="177"/>
        <end position="194"/>
    </location>
</feature>
<feature type="signal peptide" evidence="2">
    <location>
        <begin position="1"/>
        <end position="25"/>
    </location>
</feature>
<reference evidence="4" key="1">
    <citation type="journal article" date="2019" name="Int. J. Syst. Evol. Microbiol.">
        <title>The Global Catalogue of Microorganisms (GCM) 10K type strain sequencing project: providing services to taxonomists for standard genome sequencing and annotation.</title>
        <authorList>
            <consortium name="The Broad Institute Genomics Platform"/>
            <consortium name="The Broad Institute Genome Sequencing Center for Infectious Disease"/>
            <person name="Wu L."/>
            <person name="Ma J."/>
        </authorList>
    </citation>
    <scope>NUCLEOTIDE SEQUENCE [LARGE SCALE GENOMIC DNA]</scope>
    <source>
        <strain evidence="4">CGMCC 1.13574</strain>
    </source>
</reference>
<proteinExistence type="predicted"/>
<feature type="transmembrane region" description="Helical" evidence="1">
    <location>
        <begin position="80"/>
        <end position="99"/>
    </location>
</feature>
<dbReference type="RefSeq" id="WP_377004291.1">
    <property type="nucleotide sequence ID" value="NZ_JBHSGG010000024.1"/>
</dbReference>
<evidence type="ECO:0000313" key="3">
    <source>
        <dbReference type="EMBL" id="MFC4728263.1"/>
    </source>
</evidence>
<accession>A0ABV9NN67</accession>
<keyword evidence="1" id="KW-1133">Transmembrane helix</keyword>
<protein>
    <submittedName>
        <fullName evidence="3">DUF998 domain-containing protein</fullName>
    </submittedName>
</protein>
<keyword evidence="1" id="KW-0812">Transmembrane</keyword>
<organism evidence="3 4">
    <name type="scientific">Coralloluteibacterium thermophilum</name>
    <dbReference type="NCBI Taxonomy" id="2707049"/>
    <lineage>
        <taxon>Bacteria</taxon>
        <taxon>Pseudomonadati</taxon>
        <taxon>Pseudomonadota</taxon>
        <taxon>Gammaproteobacteria</taxon>
        <taxon>Lysobacterales</taxon>
        <taxon>Lysobacteraceae</taxon>
        <taxon>Coralloluteibacterium</taxon>
    </lineage>
</organism>
<evidence type="ECO:0000313" key="4">
    <source>
        <dbReference type="Proteomes" id="UP001595892"/>
    </source>
</evidence>
<dbReference type="EMBL" id="JBHSGG010000024">
    <property type="protein sequence ID" value="MFC4728263.1"/>
    <property type="molecule type" value="Genomic_DNA"/>
</dbReference>
<keyword evidence="2" id="KW-0732">Signal</keyword>
<keyword evidence="1" id="KW-0472">Membrane</keyword>